<gene>
    <name evidence="1" type="primary">ATG20_3</name>
    <name evidence="1" type="ORF">DSO57_1021729</name>
</gene>
<protein>
    <submittedName>
        <fullName evidence="1">Sorting nexin, cytoplasm-to-vacuole targeting pathway/endosomal sorting</fullName>
    </submittedName>
</protein>
<dbReference type="Proteomes" id="UP001165960">
    <property type="component" value="Unassembled WGS sequence"/>
</dbReference>
<evidence type="ECO:0000313" key="1">
    <source>
        <dbReference type="EMBL" id="KAJ9049703.1"/>
    </source>
</evidence>
<sequence length="262" mass="29148">MALGNLSAGLEEAISEPFEEYVKYSVIAQRALKHRTSKHLQLERASELLEAKKSGLERLELAEQESKRLAAALQRETEARDPYSDDESLYPDDEIRRSRSAAPQVSGQAEENDPEERRESGRSYSTGDVTQTLNSSGGGHLLNLLSYTLHGLIDVDPEGSRRSSITKTKEQILGLESLVESMTNGLELTSAALQRDLDRFQTQKQNDLNKALADLARLHMDYCRANLQAWEEALAEAEKIPTGNIPCRAFITPKSNPEPLDP</sequence>
<reference evidence="1" key="1">
    <citation type="submission" date="2022-04" db="EMBL/GenBank/DDBJ databases">
        <title>Genome of the entomopathogenic fungus Entomophthora muscae.</title>
        <authorList>
            <person name="Elya C."/>
            <person name="Lovett B.R."/>
            <person name="Lee E."/>
            <person name="Macias A.M."/>
            <person name="Hajek A.E."/>
            <person name="De Bivort B.L."/>
            <person name="Kasson M.T."/>
            <person name="De Fine Licht H.H."/>
            <person name="Stajich J.E."/>
        </authorList>
    </citation>
    <scope>NUCLEOTIDE SEQUENCE</scope>
    <source>
        <strain evidence="1">Berkeley</strain>
    </source>
</reference>
<accession>A0ACC2RI49</accession>
<comment type="caution">
    <text evidence="1">The sequence shown here is derived from an EMBL/GenBank/DDBJ whole genome shotgun (WGS) entry which is preliminary data.</text>
</comment>
<proteinExistence type="predicted"/>
<name>A0ACC2RI49_9FUNG</name>
<keyword evidence="2" id="KW-1185">Reference proteome</keyword>
<organism evidence="1 2">
    <name type="scientific">Entomophthora muscae</name>
    <dbReference type="NCBI Taxonomy" id="34485"/>
    <lineage>
        <taxon>Eukaryota</taxon>
        <taxon>Fungi</taxon>
        <taxon>Fungi incertae sedis</taxon>
        <taxon>Zoopagomycota</taxon>
        <taxon>Entomophthoromycotina</taxon>
        <taxon>Entomophthoromycetes</taxon>
        <taxon>Entomophthorales</taxon>
        <taxon>Entomophthoraceae</taxon>
        <taxon>Entomophthora</taxon>
    </lineage>
</organism>
<evidence type="ECO:0000313" key="2">
    <source>
        <dbReference type="Proteomes" id="UP001165960"/>
    </source>
</evidence>
<dbReference type="EMBL" id="QTSX02007206">
    <property type="protein sequence ID" value="KAJ9049703.1"/>
    <property type="molecule type" value="Genomic_DNA"/>
</dbReference>